<keyword evidence="3" id="KW-1185">Reference proteome</keyword>
<protein>
    <submittedName>
        <fullName evidence="2">HD domain-containing protein</fullName>
    </submittedName>
</protein>
<accession>A0ABT4DCJ6</accession>
<dbReference type="SMART" id="SM00471">
    <property type="entry name" value="HDc"/>
    <property type="match status" value="1"/>
</dbReference>
<evidence type="ECO:0000259" key="1">
    <source>
        <dbReference type="PROSITE" id="PS51832"/>
    </source>
</evidence>
<name>A0ABT4DCJ6_9CLOT</name>
<reference evidence="2" key="1">
    <citation type="submission" date="2022-12" db="EMBL/GenBank/DDBJ databases">
        <title>Clostridium sp. nov., isolated from industrial wastewater.</title>
        <authorList>
            <person name="Jiayan W."/>
        </authorList>
    </citation>
    <scope>NUCLEOTIDE SEQUENCE</scope>
    <source>
        <strain evidence="2">ZC22-4</strain>
    </source>
</reference>
<evidence type="ECO:0000313" key="2">
    <source>
        <dbReference type="EMBL" id="MCY6960042.1"/>
    </source>
</evidence>
<dbReference type="RefSeq" id="WP_268062479.1">
    <property type="nucleotide sequence ID" value="NZ_JAPQFJ010000019.1"/>
</dbReference>
<gene>
    <name evidence="2" type="ORF">OW729_15585</name>
</gene>
<dbReference type="Gene3D" id="1.10.3210.10">
    <property type="entry name" value="Hypothetical protein af1432"/>
    <property type="match status" value="1"/>
</dbReference>
<dbReference type="InterPro" id="IPR003607">
    <property type="entry name" value="HD/PDEase_dom"/>
</dbReference>
<dbReference type="Pfam" id="PF13487">
    <property type="entry name" value="HD_5"/>
    <property type="match status" value="1"/>
</dbReference>
<dbReference type="Proteomes" id="UP001144612">
    <property type="component" value="Unassembled WGS sequence"/>
</dbReference>
<dbReference type="NCBIfam" id="TIGR00277">
    <property type="entry name" value="HDIG"/>
    <property type="match status" value="1"/>
</dbReference>
<organism evidence="2 3">
    <name type="scientific">Clostridium brassicae</name>
    <dbReference type="NCBI Taxonomy" id="2999072"/>
    <lineage>
        <taxon>Bacteria</taxon>
        <taxon>Bacillati</taxon>
        <taxon>Bacillota</taxon>
        <taxon>Clostridia</taxon>
        <taxon>Eubacteriales</taxon>
        <taxon>Clostridiaceae</taxon>
        <taxon>Clostridium</taxon>
    </lineage>
</organism>
<dbReference type="PANTHER" id="PTHR43155:SF2">
    <property type="entry name" value="CYCLIC DI-GMP PHOSPHODIESTERASE PA4108"/>
    <property type="match status" value="1"/>
</dbReference>
<dbReference type="CDD" id="cd00077">
    <property type="entry name" value="HDc"/>
    <property type="match status" value="1"/>
</dbReference>
<dbReference type="InterPro" id="IPR006675">
    <property type="entry name" value="HDIG_dom"/>
</dbReference>
<dbReference type="PROSITE" id="PS51832">
    <property type="entry name" value="HD_GYP"/>
    <property type="match status" value="1"/>
</dbReference>
<comment type="caution">
    <text evidence="2">The sequence shown here is derived from an EMBL/GenBank/DDBJ whole genome shotgun (WGS) entry which is preliminary data.</text>
</comment>
<dbReference type="SUPFAM" id="SSF109604">
    <property type="entry name" value="HD-domain/PDEase-like"/>
    <property type="match status" value="1"/>
</dbReference>
<feature type="domain" description="HD-GYP" evidence="1">
    <location>
        <begin position="1"/>
        <end position="179"/>
    </location>
</feature>
<sequence length="179" mass="20787">MLLNDFKVAKNESISLEIFLHSKRVSLYAKRIGKNMGYTSKQINYLILTALNHDIGKCRVPQNIINKNGTLSKDEYEIIKKHTQYGANILREYGYSKEFCEIIKFHHENFDGSGYYGLVGEKIPIASRIIHIVDEYDAMVSRRCYKKAYDEVAALSIIENEKFKYDPVIFQVFMSLINK</sequence>
<dbReference type="InterPro" id="IPR037522">
    <property type="entry name" value="HD_GYP_dom"/>
</dbReference>
<dbReference type="PANTHER" id="PTHR43155">
    <property type="entry name" value="CYCLIC DI-GMP PHOSPHODIESTERASE PA4108-RELATED"/>
    <property type="match status" value="1"/>
</dbReference>
<evidence type="ECO:0000313" key="3">
    <source>
        <dbReference type="Proteomes" id="UP001144612"/>
    </source>
</evidence>
<proteinExistence type="predicted"/>
<dbReference type="EMBL" id="JAPQFJ010000019">
    <property type="protein sequence ID" value="MCY6960042.1"/>
    <property type="molecule type" value="Genomic_DNA"/>
</dbReference>